<keyword evidence="2" id="KW-0812">Transmembrane</keyword>
<evidence type="ECO:0000313" key="4">
    <source>
        <dbReference type="Proteomes" id="UP000886885"/>
    </source>
</evidence>
<dbReference type="AlphaFoldDB" id="A0A8X8BXX7"/>
<feature type="region of interest" description="Disordered" evidence="1">
    <location>
        <begin position="46"/>
        <end position="69"/>
    </location>
</feature>
<feature type="region of interest" description="Disordered" evidence="1">
    <location>
        <begin position="107"/>
        <end position="129"/>
    </location>
</feature>
<evidence type="ECO:0000256" key="1">
    <source>
        <dbReference type="SAM" id="MobiDB-lite"/>
    </source>
</evidence>
<keyword evidence="2" id="KW-1133">Transmembrane helix</keyword>
<evidence type="ECO:0008006" key="5">
    <source>
        <dbReference type="Google" id="ProtNLM"/>
    </source>
</evidence>
<evidence type="ECO:0000313" key="3">
    <source>
        <dbReference type="EMBL" id="KAG6740271.1"/>
    </source>
</evidence>
<dbReference type="Proteomes" id="UP000886885">
    <property type="component" value="Chromosome 18A"/>
</dbReference>
<protein>
    <recommendedName>
        <fullName evidence="5">Transmembrane protein</fullName>
    </recommendedName>
</protein>
<evidence type="ECO:0000256" key="2">
    <source>
        <dbReference type="SAM" id="Phobius"/>
    </source>
</evidence>
<dbReference type="PANTHER" id="PTHR33919:SF1">
    <property type="entry name" value="OS09G0127700 PROTEIN"/>
    <property type="match status" value="1"/>
</dbReference>
<sequence>MKTSRWCEGNRWRATWDSVGPFCPLLKRGDKGIEAGGEDAVTHKMSTEEVRRTGAEGFKRPPGNNSGEVLHQRRKLPFSTATMAVTGFGITAAIGYMVLYAKKKPEASASDVAKVATGAADPKDTHPRE</sequence>
<keyword evidence="2" id="KW-0472">Membrane</keyword>
<feature type="transmembrane region" description="Helical" evidence="2">
    <location>
        <begin position="78"/>
        <end position="99"/>
    </location>
</feature>
<organism evidence="3 4">
    <name type="scientific">Populus tomentosa</name>
    <name type="common">Chinese white poplar</name>
    <dbReference type="NCBI Taxonomy" id="118781"/>
    <lineage>
        <taxon>Eukaryota</taxon>
        <taxon>Viridiplantae</taxon>
        <taxon>Streptophyta</taxon>
        <taxon>Embryophyta</taxon>
        <taxon>Tracheophyta</taxon>
        <taxon>Spermatophyta</taxon>
        <taxon>Magnoliopsida</taxon>
        <taxon>eudicotyledons</taxon>
        <taxon>Gunneridae</taxon>
        <taxon>Pentapetalae</taxon>
        <taxon>rosids</taxon>
        <taxon>fabids</taxon>
        <taxon>Malpighiales</taxon>
        <taxon>Salicaceae</taxon>
        <taxon>Saliceae</taxon>
        <taxon>Populus</taxon>
    </lineage>
</organism>
<dbReference type="OrthoDB" id="1892673at2759"/>
<gene>
    <name evidence="3" type="ORF">POTOM_055714</name>
</gene>
<name>A0A8X8BXX7_POPTO</name>
<feature type="compositionally biased region" description="Basic and acidic residues" evidence="1">
    <location>
        <begin position="46"/>
        <end position="59"/>
    </location>
</feature>
<accession>A0A8X8BXX7</accession>
<dbReference type="PANTHER" id="PTHR33919">
    <property type="entry name" value="OS09G0127700 PROTEIN"/>
    <property type="match status" value="1"/>
</dbReference>
<dbReference type="EMBL" id="JAAWWB010000035">
    <property type="protein sequence ID" value="KAG6740271.1"/>
    <property type="molecule type" value="Genomic_DNA"/>
</dbReference>
<reference evidence="3" key="1">
    <citation type="journal article" date="2020" name="bioRxiv">
        <title>Hybrid origin of Populus tomentosa Carr. identified through genome sequencing and phylogenomic analysis.</title>
        <authorList>
            <person name="An X."/>
            <person name="Gao K."/>
            <person name="Chen Z."/>
            <person name="Li J."/>
            <person name="Yang X."/>
            <person name="Yang X."/>
            <person name="Zhou J."/>
            <person name="Guo T."/>
            <person name="Zhao T."/>
            <person name="Huang S."/>
            <person name="Miao D."/>
            <person name="Khan W.U."/>
            <person name="Rao P."/>
            <person name="Ye M."/>
            <person name="Lei B."/>
            <person name="Liao W."/>
            <person name="Wang J."/>
            <person name="Ji L."/>
            <person name="Li Y."/>
            <person name="Guo B."/>
            <person name="Mustafa N.S."/>
            <person name="Li S."/>
            <person name="Yun Q."/>
            <person name="Keller S.R."/>
            <person name="Mao J."/>
            <person name="Zhang R."/>
            <person name="Strauss S.H."/>
        </authorList>
    </citation>
    <scope>NUCLEOTIDE SEQUENCE</scope>
    <source>
        <strain evidence="3">GM15</strain>
        <tissue evidence="3">Leaf</tissue>
    </source>
</reference>
<keyword evidence="4" id="KW-1185">Reference proteome</keyword>
<comment type="caution">
    <text evidence="3">The sequence shown here is derived from an EMBL/GenBank/DDBJ whole genome shotgun (WGS) entry which is preliminary data.</text>
</comment>
<proteinExistence type="predicted"/>